<accession>A0A6P4IIA3</accession>
<dbReference type="Proteomes" id="UP001652661">
    <property type="component" value="Chromosome 3L"/>
</dbReference>
<evidence type="ECO:0000313" key="2">
    <source>
        <dbReference type="RefSeq" id="XP_017028045.1"/>
    </source>
</evidence>
<dbReference type="OrthoDB" id="7930815at2759"/>
<name>A0A6P4IIA3_DROKI</name>
<reference evidence="2" key="1">
    <citation type="submission" date="2025-08" db="UniProtKB">
        <authorList>
            <consortium name="RefSeq"/>
        </authorList>
    </citation>
    <scope>IDENTIFICATION</scope>
    <source>
        <strain evidence="2">14028-0561.14</strain>
        <tissue evidence="2">Whole fly</tissue>
    </source>
</reference>
<dbReference type="GeneID" id="108078632"/>
<dbReference type="RefSeq" id="XP_017028045.1">
    <property type="nucleotide sequence ID" value="XM_017172556.3"/>
</dbReference>
<protein>
    <submittedName>
        <fullName evidence="2">Uncharacterized protein</fullName>
    </submittedName>
</protein>
<evidence type="ECO:0000313" key="1">
    <source>
        <dbReference type="Proteomes" id="UP001652661"/>
    </source>
</evidence>
<sequence length="203" mass="23121">MENEPAAKITPNTGIHKRDLKRRLERFLYKKGYSQENLLAASKIRDQDHSREVFAYVSSMYDWASEGVANCDSVSLNNITQWLELMRTADLSNRCEFEAAAVVNSIVMNEIKPLPEKLNGIDLNEAYTFLENALLGHPQKKLTEATKAFISKEIELLIAEANTDESDDVARSMGQSLYHEQEYDYVAQPNKASLDPLFLDERE</sequence>
<dbReference type="AlphaFoldDB" id="A0A6P4IIA3"/>
<gene>
    <name evidence="2" type="primary">LOC108078632</name>
</gene>
<organism evidence="1 2">
    <name type="scientific">Drosophila kikkawai</name>
    <name type="common">Fruit fly</name>
    <dbReference type="NCBI Taxonomy" id="30033"/>
    <lineage>
        <taxon>Eukaryota</taxon>
        <taxon>Metazoa</taxon>
        <taxon>Ecdysozoa</taxon>
        <taxon>Arthropoda</taxon>
        <taxon>Hexapoda</taxon>
        <taxon>Insecta</taxon>
        <taxon>Pterygota</taxon>
        <taxon>Neoptera</taxon>
        <taxon>Endopterygota</taxon>
        <taxon>Diptera</taxon>
        <taxon>Brachycera</taxon>
        <taxon>Muscomorpha</taxon>
        <taxon>Ephydroidea</taxon>
        <taxon>Drosophilidae</taxon>
        <taxon>Drosophila</taxon>
        <taxon>Sophophora</taxon>
    </lineage>
</organism>
<keyword evidence="1" id="KW-1185">Reference proteome</keyword>
<proteinExistence type="predicted"/>